<dbReference type="PANTHER" id="PTHR37247">
    <property type="entry name" value="TRANSMEMBRANE PROTEIN"/>
    <property type="match status" value="1"/>
</dbReference>
<accession>A0A5K1G0K3</accession>
<name>A0A5K1G0K3_9MAGN</name>
<reference evidence="1" key="1">
    <citation type="submission" date="2019-09" db="EMBL/GenBank/DDBJ databases">
        <authorList>
            <person name="Zhang L."/>
        </authorList>
    </citation>
    <scope>NUCLEOTIDE SEQUENCE</scope>
</reference>
<dbReference type="EMBL" id="LR721786">
    <property type="protein sequence ID" value="VVW66556.1"/>
    <property type="molecule type" value="Genomic_DNA"/>
</dbReference>
<organism evidence="1">
    <name type="scientific">Nymphaea colorata</name>
    <name type="common">pocket water lily</name>
    <dbReference type="NCBI Taxonomy" id="210225"/>
    <lineage>
        <taxon>Eukaryota</taxon>
        <taxon>Viridiplantae</taxon>
        <taxon>Streptophyta</taxon>
        <taxon>Embryophyta</taxon>
        <taxon>Tracheophyta</taxon>
        <taxon>Spermatophyta</taxon>
        <taxon>Magnoliopsida</taxon>
        <taxon>Nymphaeales</taxon>
        <taxon>Nymphaeaceae</taxon>
        <taxon>Nymphaea</taxon>
    </lineage>
</organism>
<evidence type="ECO:0000313" key="1">
    <source>
        <dbReference type="EMBL" id="VVW66556.1"/>
    </source>
</evidence>
<proteinExistence type="predicted"/>
<gene>
    <name evidence="1" type="ORF">NYM_LOCUS25671</name>
</gene>
<dbReference type="AlphaFoldDB" id="A0A5K1G0K3"/>
<dbReference type="PANTHER" id="PTHR37247:SF1">
    <property type="entry name" value="TRANSMEMBRANE PROTEIN"/>
    <property type="match status" value="1"/>
</dbReference>
<protein>
    <submittedName>
        <fullName evidence="1">Uncharacterized protein</fullName>
    </submittedName>
</protein>
<sequence>MKTAILTLVLVALLIVALSSIDAALWYLLALILRRAA</sequence>